<sequence length="116" mass="11935">MPGHPDIPIVPGTEDAFTGSWRDPNGGAIITFADDGTLTGTDGCNNFESTWTLESGSGGAGSVAIVDPFPITKMACAGPWSPWVVSIHQVDHDGDRLTATTQGSTEIGELIPAVPA</sequence>
<evidence type="ECO:0000259" key="1">
    <source>
        <dbReference type="Pfam" id="PF03724"/>
    </source>
</evidence>
<dbReference type="Pfam" id="PF03724">
    <property type="entry name" value="META"/>
    <property type="match status" value="1"/>
</dbReference>
<dbReference type="InterPro" id="IPR038670">
    <property type="entry name" value="HslJ-like_sf"/>
</dbReference>
<reference evidence="2" key="2">
    <citation type="submission" date="2021-04" db="EMBL/GenBank/DDBJ databases">
        <authorList>
            <person name="Gilroy R."/>
        </authorList>
    </citation>
    <scope>NUCLEOTIDE SEQUENCE</scope>
    <source>
        <strain evidence="2">ChiHjej13B12-4958</strain>
    </source>
</reference>
<evidence type="ECO:0000313" key="2">
    <source>
        <dbReference type="EMBL" id="HJC84960.1"/>
    </source>
</evidence>
<reference evidence="2" key="1">
    <citation type="journal article" date="2021" name="PeerJ">
        <title>Extensive microbial diversity within the chicken gut microbiome revealed by metagenomics and culture.</title>
        <authorList>
            <person name="Gilroy R."/>
            <person name="Ravi A."/>
            <person name="Getino M."/>
            <person name="Pursley I."/>
            <person name="Horton D.L."/>
            <person name="Alikhan N.F."/>
            <person name="Baker D."/>
            <person name="Gharbi K."/>
            <person name="Hall N."/>
            <person name="Watson M."/>
            <person name="Adriaenssens E.M."/>
            <person name="Foster-Nyarko E."/>
            <person name="Jarju S."/>
            <person name="Secka A."/>
            <person name="Antonio M."/>
            <person name="Oren A."/>
            <person name="Chaudhuri R.R."/>
            <person name="La Ragione R."/>
            <person name="Hildebrand F."/>
            <person name="Pallen M.J."/>
        </authorList>
    </citation>
    <scope>NUCLEOTIDE SEQUENCE</scope>
    <source>
        <strain evidence="2">ChiHjej13B12-4958</strain>
    </source>
</reference>
<dbReference type="InterPro" id="IPR005184">
    <property type="entry name" value="DUF306_Meta_HslJ"/>
</dbReference>
<protein>
    <submittedName>
        <fullName evidence="2">META domain-containing protein</fullName>
    </submittedName>
</protein>
<dbReference type="Gene3D" id="2.40.128.270">
    <property type="match status" value="1"/>
</dbReference>
<organism evidence="2 3">
    <name type="scientific">Candidatus Corynebacterium faecigallinarum</name>
    <dbReference type="NCBI Taxonomy" id="2838528"/>
    <lineage>
        <taxon>Bacteria</taxon>
        <taxon>Bacillati</taxon>
        <taxon>Actinomycetota</taxon>
        <taxon>Actinomycetes</taxon>
        <taxon>Mycobacteriales</taxon>
        <taxon>Corynebacteriaceae</taxon>
        <taxon>Corynebacterium</taxon>
    </lineage>
</organism>
<gene>
    <name evidence="2" type="ORF">H9751_05365</name>
</gene>
<dbReference type="Proteomes" id="UP000823858">
    <property type="component" value="Unassembled WGS sequence"/>
</dbReference>
<feature type="domain" description="DUF306" evidence="1">
    <location>
        <begin position="28"/>
        <end position="79"/>
    </location>
</feature>
<accession>A0A9D2TQ37</accession>
<evidence type="ECO:0000313" key="3">
    <source>
        <dbReference type="Proteomes" id="UP000823858"/>
    </source>
</evidence>
<proteinExistence type="predicted"/>
<name>A0A9D2TQ37_9CORY</name>
<dbReference type="AlphaFoldDB" id="A0A9D2TQ37"/>
<dbReference type="EMBL" id="DWVP01000013">
    <property type="protein sequence ID" value="HJC84960.1"/>
    <property type="molecule type" value="Genomic_DNA"/>
</dbReference>
<comment type="caution">
    <text evidence="2">The sequence shown here is derived from an EMBL/GenBank/DDBJ whole genome shotgun (WGS) entry which is preliminary data.</text>
</comment>